<dbReference type="Gene3D" id="1.20.1070.10">
    <property type="entry name" value="Rhodopsin 7-helix transmembrane proteins"/>
    <property type="match status" value="1"/>
</dbReference>
<feature type="transmembrane region" description="Helical" evidence="1">
    <location>
        <begin position="25"/>
        <end position="53"/>
    </location>
</feature>
<dbReference type="RefSeq" id="XP_006811291.1">
    <property type="nucleotide sequence ID" value="XM_006811228.1"/>
</dbReference>
<evidence type="ECO:0000256" key="1">
    <source>
        <dbReference type="SAM" id="Phobius"/>
    </source>
</evidence>
<name>A0ABM0LU50_SACKO</name>
<sequence length="229" mass="26104">MYRAIVGHQSAVRNSRKKRLQLKTVFNMAVIVMSVLVACLPFTVLTVCGLFGVDVGSVVNGWVVVMILPVISLTNPLIYTAVGHILEAWTAMRLYMRMKFKKQETLGDLFVDILRTYLWECRMYWPLTQKSVLKAKTYTMNSVHNTYNTATKTRLIEDVSAAVDILHEEGYSHLKLSENMIITNPHGAVLLLGSSLKEASDYNIEEDLQKLKELKHRLMCAEHKDDRNN</sequence>
<reference evidence="3" key="1">
    <citation type="submission" date="2025-08" db="UniProtKB">
        <authorList>
            <consortium name="RefSeq"/>
        </authorList>
    </citation>
    <scope>IDENTIFICATION</scope>
    <source>
        <tissue evidence="3">Testes</tissue>
    </source>
</reference>
<evidence type="ECO:0000313" key="3">
    <source>
        <dbReference type="RefSeq" id="XP_006811291.1"/>
    </source>
</evidence>
<protein>
    <submittedName>
        <fullName evidence="3">Uncharacterized protein LOC102804678</fullName>
    </submittedName>
</protein>
<keyword evidence="1" id="KW-1133">Transmembrane helix</keyword>
<dbReference type="SUPFAM" id="SSF81321">
    <property type="entry name" value="Family A G protein-coupled receptor-like"/>
    <property type="match status" value="1"/>
</dbReference>
<feature type="transmembrane region" description="Helical" evidence="1">
    <location>
        <begin position="59"/>
        <end position="92"/>
    </location>
</feature>
<keyword evidence="1" id="KW-0812">Transmembrane</keyword>
<keyword evidence="2" id="KW-1185">Reference proteome</keyword>
<gene>
    <name evidence="3" type="primary">LOC102804678</name>
</gene>
<accession>A0ABM0LU50</accession>
<keyword evidence="1" id="KW-0472">Membrane</keyword>
<proteinExistence type="predicted"/>
<dbReference type="GeneID" id="102804678"/>
<organism evidence="2 3">
    <name type="scientific">Saccoglossus kowalevskii</name>
    <name type="common">Acorn worm</name>
    <dbReference type="NCBI Taxonomy" id="10224"/>
    <lineage>
        <taxon>Eukaryota</taxon>
        <taxon>Metazoa</taxon>
        <taxon>Hemichordata</taxon>
        <taxon>Enteropneusta</taxon>
        <taxon>Harrimaniidae</taxon>
        <taxon>Saccoglossus</taxon>
    </lineage>
</organism>
<evidence type="ECO:0000313" key="2">
    <source>
        <dbReference type="Proteomes" id="UP000694865"/>
    </source>
</evidence>
<dbReference type="Proteomes" id="UP000694865">
    <property type="component" value="Unplaced"/>
</dbReference>